<dbReference type="Proteomes" id="UP001501371">
    <property type="component" value="Unassembled WGS sequence"/>
</dbReference>
<gene>
    <name evidence="2" type="ORF">GCM10009654_54210</name>
</gene>
<keyword evidence="3" id="KW-1185">Reference proteome</keyword>
<evidence type="ECO:0000313" key="3">
    <source>
        <dbReference type="Proteomes" id="UP001501371"/>
    </source>
</evidence>
<feature type="compositionally biased region" description="Acidic residues" evidence="1">
    <location>
        <begin position="48"/>
        <end position="58"/>
    </location>
</feature>
<protein>
    <submittedName>
        <fullName evidence="2">Uncharacterized protein</fullName>
    </submittedName>
</protein>
<reference evidence="2 3" key="1">
    <citation type="journal article" date="2019" name="Int. J. Syst. Evol. Microbiol.">
        <title>The Global Catalogue of Microorganisms (GCM) 10K type strain sequencing project: providing services to taxonomists for standard genome sequencing and annotation.</title>
        <authorList>
            <consortium name="The Broad Institute Genomics Platform"/>
            <consortium name="The Broad Institute Genome Sequencing Center for Infectious Disease"/>
            <person name="Wu L."/>
            <person name="Ma J."/>
        </authorList>
    </citation>
    <scope>NUCLEOTIDE SEQUENCE [LARGE SCALE GENOMIC DNA]</scope>
    <source>
        <strain evidence="2 3">JCM 12696</strain>
    </source>
</reference>
<sequence>MSDAHGEQPEERDTAVPRDPPDQQATAGPDPLDVEPAGEREEQRGDDTADEELPDADESGAGPRGRPRTGQVHPEQQPVPDESPG</sequence>
<accession>A0ABN1V176</accession>
<name>A0ABN1V176_9ACTN</name>
<feature type="region of interest" description="Disordered" evidence="1">
    <location>
        <begin position="1"/>
        <end position="85"/>
    </location>
</feature>
<evidence type="ECO:0000256" key="1">
    <source>
        <dbReference type="SAM" id="MobiDB-lite"/>
    </source>
</evidence>
<comment type="caution">
    <text evidence="2">The sequence shown here is derived from an EMBL/GenBank/DDBJ whole genome shotgun (WGS) entry which is preliminary data.</text>
</comment>
<evidence type="ECO:0000313" key="2">
    <source>
        <dbReference type="EMBL" id="GAA1189858.1"/>
    </source>
</evidence>
<dbReference type="EMBL" id="BAAAKV010000059">
    <property type="protein sequence ID" value="GAA1189858.1"/>
    <property type="molecule type" value="Genomic_DNA"/>
</dbReference>
<dbReference type="RefSeq" id="WP_344281996.1">
    <property type="nucleotide sequence ID" value="NZ_BAAAKV010000059.1"/>
</dbReference>
<feature type="compositionally biased region" description="Basic and acidic residues" evidence="1">
    <location>
        <begin position="37"/>
        <end position="47"/>
    </location>
</feature>
<organism evidence="2 3">
    <name type="scientific">Streptomyces hebeiensis</name>
    <dbReference type="NCBI Taxonomy" id="229486"/>
    <lineage>
        <taxon>Bacteria</taxon>
        <taxon>Bacillati</taxon>
        <taxon>Actinomycetota</taxon>
        <taxon>Actinomycetes</taxon>
        <taxon>Kitasatosporales</taxon>
        <taxon>Streptomycetaceae</taxon>
        <taxon>Streptomyces</taxon>
    </lineage>
</organism>
<proteinExistence type="predicted"/>
<feature type="compositionally biased region" description="Basic and acidic residues" evidence="1">
    <location>
        <begin position="1"/>
        <end position="21"/>
    </location>
</feature>